<protein>
    <submittedName>
        <fullName evidence="3">Serine carboxypeptidase, putative</fullName>
        <ecNumber evidence="3">3.4.16.5</ecNumber>
    </submittedName>
</protein>
<comment type="similarity">
    <text evidence="1">Belongs to the peptidase S10 family.</text>
</comment>
<evidence type="ECO:0000256" key="2">
    <source>
        <dbReference type="SAM" id="SignalP"/>
    </source>
</evidence>
<dbReference type="Pfam" id="PF00450">
    <property type="entry name" value="Peptidase_S10"/>
    <property type="match status" value="1"/>
</dbReference>
<dbReference type="PRINTS" id="PR00724">
    <property type="entry name" value="CRBOXYPTASEC"/>
</dbReference>
<proteinExistence type="inferred from homology"/>
<keyword evidence="2" id="KW-0732">Signal</keyword>
<dbReference type="InterPro" id="IPR029058">
    <property type="entry name" value="AB_hydrolase_fold"/>
</dbReference>
<dbReference type="EMBL" id="EQ973887">
    <property type="protein sequence ID" value="EEF40331.1"/>
    <property type="molecule type" value="Genomic_DNA"/>
</dbReference>
<feature type="chain" id="PRO_5002891588" evidence="2">
    <location>
        <begin position="24"/>
        <end position="482"/>
    </location>
</feature>
<dbReference type="InParanoid" id="B9S815"/>
<keyword evidence="3" id="KW-0645">Protease</keyword>
<dbReference type="AlphaFoldDB" id="B9S815"/>
<keyword evidence="3" id="KW-0121">Carboxypeptidase</keyword>
<dbReference type="GO" id="GO:0016747">
    <property type="term" value="F:acyltransferase activity, transferring groups other than amino-acyl groups"/>
    <property type="evidence" value="ECO:0000318"/>
    <property type="project" value="GO_Central"/>
</dbReference>
<dbReference type="PANTHER" id="PTHR11802:SF335">
    <property type="entry name" value="SERINE CARBOXYPEPTIDASE-LIKE 18"/>
    <property type="match status" value="1"/>
</dbReference>
<gene>
    <name evidence="3" type="ORF">RCOM_1383690</name>
</gene>
<dbReference type="PANTHER" id="PTHR11802">
    <property type="entry name" value="SERINE PROTEASE FAMILY S10 SERINE CARBOXYPEPTIDASE"/>
    <property type="match status" value="1"/>
</dbReference>
<dbReference type="eggNOG" id="KOG1282">
    <property type="taxonomic scope" value="Eukaryota"/>
</dbReference>
<dbReference type="EC" id="3.4.16.5" evidence="3"/>
<dbReference type="Gene3D" id="3.40.50.1820">
    <property type="entry name" value="alpha/beta hydrolase"/>
    <property type="match status" value="1"/>
</dbReference>
<keyword evidence="3" id="KW-0378">Hydrolase</keyword>
<organism evidence="3 4">
    <name type="scientific">Ricinus communis</name>
    <name type="common">Castor bean</name>
    <dbReference type="NCBI Taxonomy" id="3988"/>
    <lineage>
        <taxon>Eukaryota</taxon>
        <taxon>Viridiplantae</taxon>
        <taxon>Streptophyta</taxon>
        <taxon>Embryophyta</taxon>
        <taxon>Tracheophyta</taxon>
        <taxon>Spermatophyta</taxon>
        <taxon>Magnoliopsida</taxon>
        <taxon>eudicotyledons</taxon>
        <taxon>Gunneridae</taxon>
        <taxon>Pentapetalae</taxon>
        <taxon>rosids</taxon>
        <taxon>fabids</taxon>
        <taxon>Malpighiales</taxon>
        <taxon>Euphorbiaceae</taxon>
        <taxon>Acalyphoideae</taxon>
        <taxon>Acalypheae</taxon>
        <taxon>Ricinus</taxon>
    </lineage>
</organism>
<dbReference type="GO" id="GO:0004185">
    <property type="term" value="F:serine-type carboxypeptidase activity"/>
    <property type="evidence" value="ECO:0007669"/>
    <property type="project" value="UniProtKB-EC"/>
</dbReference>
<dbReference type="InterPro" id="IPR001563">
    <property type="entry name" value="Peptidase_S10"/>
</dbReference>
<evidence type="ECO:0000256" key="1">
    <source>
        <dbReference type="ARBA" id="ARBA00009431"/>
    </source>
</evidence>
<dbReference type="GO" id="GO:0019748">
    <property type="term" value="P:secondary metabolic process"/>
    <property type="evidence" value="ECO:0000318"/>
    <property type="project" value="GO_Central"/>
</dbReference>
<keyword evidence="4" id="KW-1185">Reference proteome</keyword>
<dbReference type="Proteomes" id="UP000008311">
    <property type="component" value="Unassembled WGS sequence"/>
</dbReference>
<dbReference type="SUPFAM" id="SSF53474">
    <property type="entry name" value="alpha/beta-Hydrolases"/>
    <property type="match status" value="1"/>
</dbReference>
<name>B9S815_RICCO</name>
<sequence>MASTSTMFLHLLFLLLLSQTAFSGEIVTSLPGFSGDLPFTLETGYTTVGDIEFFSYFVHSESNPAADPLLLYLNGGPGCSGLNGFFYQIGPLRFDLNNYTGGLPTLLSEPTAWSKTVNILFLDAPVGTGFTYATTTEAWNSTDTLTAVQIYDFLRNWLTDNPDFQTNPVYLGSDSYAGLIVPMLSMNIINGNTAGLEPFVNLKGFSIGCPHTDTIVETNAKIPFAHRLALISDYMYESAKTSCNGTYANVDATNTECVEALDDITQCIELISRQNVLEPNCAFLSPKEKEKAVRRSLRAMRRIKPLPNLGDLYCHNFQYLLSDIWTNYKSVQEALHVRLGMIPEFYRCNISITYTVDMNTVMPYHQNLTETGLQVLVFSGDHDMVMPHNGIELWIKSMDLTIDTDWRPWFTDGQVAGYTRRYTNTGYSLTYATVKASLEQHKFLELVTHLRSTNARNALTCFIDGFDIILSKILPIWLKILA</sequence>
<reference evidence="4" key="1">
    <citation type="journal article" date="2010" name="Nat. Biotechnol.">
        <title>Draft genome sequence of the oilseed species Ricinus communis.</title>
        <authorList>
            <person name="Chan A.P."/>
            <person name="Crabtree J."/>
            <person name="Zhao Q."/>
            <person name="Lorenzi H."/>
            <person name="Orvis J."/>
            <person name="Puiu D."/>
            <person name="Melake-Berhan A."/>
            <person name="Jones K.M."/>
            <person name="Redman J."/>
            <person name="Chen G."/>
            <person name="Cahoon E.B."/>
            <person name="Gedil M."/>
            <person name="Stanke M."/>
            <person name="Haas B.J."/>
            <person name="Wortman J.R."/>
            <person name="Fraser-Liggett C.M."/>
            <person name="Ravel J."/>
            <person name="Rabinowicz P.D."/>
        </authorList>
    </citation>
    <scope>NUCLEOTIDE SEQUENCE [LARGE SCALE GENOMIC DNA]</scope>
    <source>
        <strain evidence="4">cv. Hale</strain>
    </source>
</reference>
<dbReference type="FunFam" id="3.40.50.1820:FF:000072">
    <property type="entry name" value="Serine carboxypeptidase-like 19"/>
    <property type="match status" value="1"/>
</dbReference>
<dbReference type="GO" id="GO:0006508">
    <property type="term" value="P:proteolysis"/>
    <property type="evidence" value="ECO:0007669"/>
    <property type="project" value="InterPro"/>
</dbReference>
<evidence type="ECO:0000313" key="3">
    <source>
        <dbReference type="EMBL" id="EEF40331.1"/>
    </source>
</evidence>
<evidence type="ECO:0000313" key="4">
    <source>
        <dbReference type="Proteomes" id="UP000008311"/>
    </source>
</evidence>
<accession>B9S815</accession>
<feature type="signal peptide" evidence="2">
    <location>
        <begin position="1"/>
        <end position="23"/>
    </location>
</feature>